<dbReference type="Proteomes" id="UP000289738">
    <property type="component" value="Chromosome A02"/>
</dbReference>
<evidence type="ECO:0000256" key="2">
    <source>
        <dbReference type="ARBA" id="ARBA00022840"/>
    </source>
</evidence>
<evidence type="ECO:0000259" key="4">
    <source>
        <dbReference type="Pfam" id="PF00004"/>
    </source>
</evidence>
<dbReference type="Gene3D" id="3.40.50.300">
    <property type="entry name" value="P-loop containing nucleotide triphosphate hydrolases"/>
    <property type="match status" value="1"/>
</dbReference>
<dbReference type="GO" id="GO:0005524">
    <property type="term" value="F:ATP binding"/>
    <property type="evidence" value="ECO:0007669"/>
    <property type="project" value="UniProtKB-KW"/>
</dbReference>
<feature type="domain" description="ATPase AAA-type core" evidence="4">
    <location>
        <begin position="124"/>
        <end position="177"/>
    </location>
</feature>
<evidence type="ECO:0000256" key="3">
    <source>
        <dbReference type="SAM" id="Phobius"/>
    </source>
</evidence>
<dbReference type="InterPro" id="IPR027417">
    <property type="entry name" value="P-loop_NTPase"/>
</dbReference>
<name>A0A445EG58_ARAHY</name>
<comment type="caution">
    <text evidence="5">The sequence shown here is derived from an EMBL/GenBank/DDBJ whole genome shotgun (WGS) entry which is preliminary data.</text>
</comment>
<keyword evidence="3" id="KW-0472">Membrane</keyword>
<accession>A0A445EG58</accession>
<keyword evidence="2" id="KW-0067">ATP-binding</keyword>
<dbReference type="SUPFAM" id="SSF52540">
    <property type="entry name" value="P-loop containing nucleoside triphosphate hydrolases"/>
    <property type="match status" value="1"/>
</dbReference>
<dbReference type="STRING" id="3818.A0A445EG58"/>
<organism evidence="5 6">
    <name type="scientific">Arachis hypogaea</name>
    <name type="common">Peanut</name>
    <dbReference type="NCBI Taxonomy" id="3818"/>
    <lineage>
        <taxon>Eukaryota</taxon>
        <taxon>Viridiplantae</taxon>
        <taxon>Streptophyta</taxon>
        <taxon>Embryophyta</taxon>
        <taxon>Tracheophyta</taxon>
        <taxon>Spermatophyta</taxon>
        <taxon>Magnoliopsida</taxon>
        <taxon>eudicotyledons</taxon>
        <taxon>Gunneridae</taxon>
        <taxon>Pentapetalae</taxon>
        <taxon>rosids</taxon>
        <taxon>fabids</taxon>
        <taxon>Fabales</taxon>
        <taxon>Fabaceae</taxon>
        <taxon>Papilionoideae</taxon>
        <taxon>50 kb inversion clade</taxon>
        <taxon>dalbergioids sensu lato</taxon>
        <taxon>Dalbergieae</taxon>
        <taxon>Pterocarpus clade</taxon>
        <taxon>Arachis</taxon>
    </lineage>
</organism>
<evidence type="ECO:0000313" key="6">
    <source>
        <dbReference type="Proteomes" id="UP000289738"/>
    </source>
</evidence>
<dbReference type="GO" id="GO:0016887">
    <property type="term" value="F:ATP hydrolysis activity"/>
    <property type="evidence" value="ECO:0007669"/>
    <property type="project" value="InterPro"/>
</dbReference>
<dbReference type="PANTHER" id="PTHR45644">
    <property type="entry name" value="AAA ATPASE, PUTATIVE (AFU_ORTHOLOGUE AFUA_2G12920)-RELATED-RELATED"/>
    <property type="match status" value="1"/>
</dbReference>
<dbReference type="AlphaFoldDB" id="A0A445EG58"/>
<dbReference type="Pfam" id="PF00004">
    <property type="entry name" value="AAA"/>
    <property type="match status" value="1"/>
</dbReference>
<proteinExistence type="predicted"/>
<dbReference type="InterPro" id="IPR003959">
    <property type="entry name" value="ATPase_AAA_core"/>
</dbReference>
<keyword evidence="1" id="KW-0547">Nucleotide-binding</keyword>
<sequence length="273" mass="30376">MSVADGAVGTGEGKVGEVAVIDKKGDLDSGILGIVAYDSWQDNFGRLHDRSKEISKVIKQLGHLFPNRMTIQLPQILWLTKQSAFDDIGALENVKDTLKELVMLPLQRPKLFCKGQLTKPCKGILLFGSPGTGKFMLAKIVSIEARANFINISISGITSKWFGEGEKYVKLVFSLATFKPIKIRQHKIHIYEELIMSSFSNNYRRFVLIAMVMVLVILIGSPKYGEAWRPLLQDEFMQMLPKSPPNPSNGGGTNARHVGCRYGNDSNLYVSKE</sequence>
<keyword evidence="6" id="KW-1185">Reference proteome</keyword>
<dbReference type="InterPro" id="IPR051701">
    <property type="entry name" value="Mito_OM_Translocase_MSP1"/>
</dbReference>
<evidence type="ECO:0000256" key="1">
    <source>
        <dbReference type="ARBA" id="ARBA00022741"/>
    </source>
</evidence>
<keyword evidence="3" id="KW-0812">Transmembrane</keyword>
<dbReference type="PANTHER" id="PTHR45644:SF73">
    <property type="entry name" value="AAA-TYPE ATPASE FAMILY PROTEIN"/>
    <property type="match status" value="1"/>
</dbReference>
<keyword evidence="3" id="KW-1133">Transmembrane helix</keyword>
<evidence type="ECO:0000313" key="5">
    <source>
        <dbReference type="EMBL" id="RYR74285.1"/>
    </source>
</evidence>
<protein>
    <recommendedName>
        <fullName evidence="4">ATPase AAA-type core domain-containing protein</fullName>
    </recommendedName>
</protein>
<feature type="transmembrane region" description="Helical" evidence="3">
    <location>
        <begin position="206"/>
        <end position="224"/>
    </location>
</feature>
<dbReference type="GO" id="GO:0005741">
    <property type="term" value="C:mitochondrial outer membrane"/>
    <property type="evidence" value="ECO:0007669"/>
    <property type="project" value="TreeGrafter"/>
</dbReference>
<gene>
    <name evidence="5" type="ORF">Ahy_A02g008945</name>
</gene>
<reference evidence="5 6" key="1">
    <citation type="submission" date="2019-01" db="EMBL/GenBank/DDBJ databases">
        <title>Sequencing of cultivated peanut Arachis hypogaea provides insights into genome evolution and oil improvement.</title>
        <authorList>
            <person name="Chen X."/>
        </authorList>
    </citation>
    <scope>NUCLEOTIDE SEQUENCE [LARGE SCALE GENOMIC DNA]</scope>
    <source>
        <strain evidence="6">cv. Fuhuasheng</strain>
        <tissue evidence="5">Leaves</tissue>
    </source>
</reference>
<dbReference type="EMBL" id="SDMP01000002">
    <property type="protein sequence ID" value="RYR74285.1"/>
    <property type="molecule type" value="Genomic_DNA"/>
</dbReference>